<comment type="caution">
    <text evidence="3">The sequence shown here is derived from an EMBL/GenBank/DDBJ whole genome shotgun (WGS) entry which is preliminary data.</text>
</comment>
<dbReference type="AlphaFoldDB" id="A0ABD0SJL4"/>
<proteinExistence type="predicted"/>
<name>A0ABD0SJL4_LOXSC</name>
<keyword evidence="2" id="KW-0732">Signal</keyword>
<reference evidence="3 4" key="1">
    <citation type="submission" date="2024-06" db="EMBL/GenBank/DDBJ databases">
        <title>A chromosome-level genome assembly of beet webworm, Loxostege sticticalis.</title>
        <authorList>
            <person name="Zhang Y."/>
        </authorList>
    </citation>
    <scope>NUCLEOTIDE SEQUENCE [LARGE SCALE GENOMIC DNA]</scope>
    <source>
        <strain evidence="3">AQ028</strain>
        <tissue evidence="3">Male pupae</tissue>
    </source>
</reference>
<keyword evidence="1" id="KW-1133">Transmembrane helix</keyword>
<dbReference type="EMBL" id="JBEDNZ010000019">
    <property type="protein sequence ID" value="KAL0820027.1"/>
    <property type="molecule type" value="Genomic_DNA"/>
</dbReference>
<organism evidence="3 4">
    <name type="scientific">Loxostege sticticalis</name>
    <name type="common">Beet webworm moth</name>
    <dbReference type="NCBI Taxonomy" id="481309"/>
    <lineage>
        <taxon>Eukaryota</taxon>
        <taxon>Metazoa</taxon>
        <taxon>Ecdysozoa</taxon>
        <taxon>Arthropoda</taxon>
        <taxon>Hexapoda</taxon>
        <taxon>Insecta</taxon>
        <taxon>Pterygota</taxon>
        <taxon>Neoptera</taxon>
        <taxon>Endopterygota</taxon>
        <taxon>Lepidoptera</taxon>
        <taxon>Glossata</taxon>
        <taxon>Ditrysia</taxon>
        <taxon>Pyraloidea</taxon>
        <taxon>Crambidae</taxon>
        <taxon>Pyraustinae</taxon>
        <taxon>Loxostege</taxon>
    </lineage>
</organism>
<feature type="transmembrane region" description="Helical" evidence="1">
    <location>
        <begin position="65"/>
        <end position="84"/>
    </location>
</feature>
<keyword evidence="1" id="KW-0812">Transmembrane</keyword>
<dbReference type="Proteomes" id="UP001549921">
    <property type="component" value="Unassembled WGS sequence"/>
</dbReference>
<feature type="signal peptide" evidence="2">
    <location>
        <begin position="1"/>
        <end position="17"/>
    </location>
</feature>
<evidence type="ECO:0000256" key="2">
    <source>
        <dbReference type="SAM" id="SignalP"/>
    </source>
</evidence>
<sequence length="177" mass="20046">MALSGCSGGLLLTAVVALLLLPAQYYVPDLYAADEQLVPPPKESPPHSVGAWFDLAFSHLPPLDLFFTLSLLILAFFTYICEWIQRKLMERRIVKLNQYLGASVDRLRAWDAQQEQLEATLKMVQNATCEYNLLLYLVLRQHRCLGANGPPSNCFFDKEFEEDLPFLRNATLDAQPV</sequence>
<keyword evidence="1" id="KW-0472">Membrane</keyword>
<evidence type="ECO:0000256" key="1">
    <source>
        <dbReference type="SAM" id="Phobius"/>
    </source>
</evidence>
<protein>
    <submittedName>
        <fullName evidence="3">Uncharacterized protein</fullName>
    </submittedName>
</protein>
<evidence type="ECO:0000313" key="3">
    <source>
        <dbReference type="EMBL" id="KAL0820027.1"/>
    </source>
</evidence>
<gene>
    <name evidence="3" type="ORF">ABMA28_005986</name>
</gene>
<evidence type="ECO:0000313" key="4">
    <source>
        <dbReference type="Proteomes" id="UP001549921"/>
    </source>
</evidence>
<feature type="chain" id="PRO_5044821055" evidence="2">
    <location>
        <begin position="18"/>
        <end position="177"/>
    </location>
</feature>
<accession>A0ABD0SJL4</accession>